<protein>
    <submittedName>
        <fullName evidence="1">Uncharacterized protein</fullName>
    </submittedName>
</protein>
<dbReference type="EMBL" id="GBRH01234609">
    <property type="protein sequence ID" value="JAD63286.1"/>
    <property type="molecule type" value="Transcribed_RNA"/>
</dbReference>
<name>A0A0A9BIS7_ARUDO</name>
<evidence type="ECO:0000313" key="1">
    <source>
        <dbReference type="EMBL" id="JAD63286.1"/>
    </source>
</evidence>
<reference evidence="1" key="1">
    <citation type="submission" date="2014-09" db="EMBL/GenBank/DDBJ databases">
        <authorList>
            <person name="Magalhaes I.L.F."/>
            <person name="Oliveira U."/>
            <person name="Santos F.R."/>
            <person name="Vidigal T.H.D.A."/>
            <person name="Brescovit A.D."/>
            <person name="Santos A.J."/>
        </authorList>
    </citation>
    <scope>NUCLEOTIDE SEQUENCE</scope>
    <source>
        <tissue evidence="1">Shoot tissue taken approximately 20 cm above the soil surface</tissue>
    </source>
</reference>
<organism evidence="1">
    <name type="scientific">Arundo donax</name>
    <name type="common">Giant reed</name>
    <name type="synonym">Donax arundinaceus</name>
    <dbReference type="NCBI Taxonomy" id="35708"/>
    <lineage>
        <taxon>Eukaryota</taxon>
        <taxon>Viridiplantae</taxon>
        <taxon>Streptophyta</taxon>
        <taxon>Embryophyta</taxon>
        <taxon>Tracheophyta</taxon>
        <taxon>Spermatophyta</taxon>
        <taxon>Magnoliopsida</taxon>
        <taxon>Liliopsida</taxon>
        <taxon>Poales</taxon>
        <taxon>Poaceae</taxon>
        <taxon>PACMAD clade</taxon>
        <taxon>Arundinoideae</taxon>
        <taxon>Arundineae</taxon>
        <taxon>Arundo</taxon>
    </lineage>
</organism>
<dbReference type="AlphaFoldDB" id="A0A0A9BIS7"/>
<sequence>MAPPAKPFPVATSKALRPCQMILQAAHLHWRHRWRASLGGVAKPYC</sequence>
<accession>A0A0A9BIS7</accession>
<proteinExistence type="predicted"/>
<reference evidence="1" key="2">
    <citation type="journal article" date="2015" name="Data Brief">
        <title>Shoot transcriptome of the giant reed, Arundo donax.</title>
        <authorList>
            <person name="Barrero R.A."/>
            <person name="Guerrero F.D."/>
            <person name="Moolhuijzen P."/>
            <person name="Goolsby J.A."/>
            <person name="Tidwell J."/>
            <person name="Bellgard S.E."/>
            <person name="Bellgard M.I."/>
        </authorList>
    </citation>
    <scope>NUCLEOTIDE SEQUENCE</scope>
    <source>
        <tissue evidence="1">Shoot tissue taken approximately 20 cm above the soil surface</tissue>
    </source>
</reference>